<evidence type="ECO:0000313" key="2">
    <source>
        <dbReference type="EMBL" id="SNZ21316.1"/>
    </source>
</evidence>
<dbReference type="RefSeq" id="WP_097155688.1">
    <property type="nucleotide sequence ID" value="NZ_OBEL01000007.1"/>
</dbReference>
<name>A0A285PMF2_9HYPH</name>
<evidence type="ECO:0000259" key="1">
    <source>
        <dbReference type="Pfam" id="PF07484"/>
    </source>
</evidence>
<accession>A0A285PMF2</accession>
<dbReference type="Gene3D" id="3.90.1340.10">
    <property type="entry name" value="Phage tail collar domain"/>
    <property type="match status" value="1"/>
</dbReference>
<dbReference type="InterPro" id="IPR011083">
    <property type="entry name" value="Phage_tail_collar_dom"/>
</dbReference>
<dbReference type="EMBL" id="OBEL01000007">
    <property type="protein sequence ID" value="SNZ21316.1"/>
    <property type="molecule type" value="Genomic_DNA"/>
</dbReference>
<dbReference type="InterPro" id="IPR037053">
    <property type="entry name" value="Phage_tail_collar_dom_sf"/>
</dbReference>
<keyword evidence="3" id="KW-1185">Reference proteome</keyword>
<protein>
    <submittedName>
        <fullName evidence="2">Microcystin-dependent protein</fullName>
    </submittedName>
</protein>
<reference evidence="2 3" key="1">
    <citation type="submission" date="2017-09" db="EMBL/GenBank/DDBJ databases">
        <authorList>
            <person name="Ehlers B."/>
            <person name="Leendertz F.H."/>
        </authorList>
    </citation>
    <scope>NUCLEOTIDE SEQUENCE [LARGE SCALE GENOMIC DNA]</scope>
    <source>
        <strain evidence="2 3">DSM 18289</strain>
    </source>
</reference>
<proteinExistence type="predicted"/>
<feature type="domain" description="Phage tail collar" evidence="1">
    <location>
        <begin position="285"/>
        <end position="319"/>
    </location>
</feature>
<organism evidence="2 3">
    <name type="scientific">Cohaesibacter gelatinilyticus</name>
    <dbReference type="NCBI Taxonomy" id="372072"/>
    <lineage>
        <taxon>Bacteria</taxon>
        <taxon>Pseudomonadati</taxon>
        <taxon>Pseudomonadota</taxon>
        <taxon>Alphaproteobacteria</taxon>
        <taxon>Hyphomicrobiales</taxon>
        <taxon>Cohaesibacteraceae</taxon>
    </lineage>
</organism>
<evidence type="ECO:0000313" key="3">
    <source>
        <dbReference type="Proteomes" id="UP000219439"/>
    </source>
</evidence>
<dbReference type="AlphaFoldDB" id="A0A285PMF2"/>
<sequence length="440" mass="46191">MTISSEINKSGPYDGNGSATDFEFDFKISEPAHLLVLHTNGEGTETQLSGDAYQVTQDEDGTGHIILPSPLPTGEKITLLLNPPFTQLSDLPNQGAWNPKIVESALDKLTSCLLKLREEVSRSVKIKASNDLADLDDLLADIERLADASDGVKALVGVKAKLVECADNIASIQTATTSATNAANSATTALDAKTQAITAKDQSILAQTAAEAARDTALSATPITASNKGRELVGKTTEAEMRTVLGAASNSSVQVVIDALAEKATKVALNSLQNQVNNFSAGPVGSIIVWSFEVPPADYLELNGATLNRTDYPDLFATVNSAGMLQSQGSKQHTQWGNGDGSTTFSLPDWRGEHLIGWDHGRGIDTGRGMLTWQADAVKAHNHSAGSYKVPVYGGGVGNVAGAGHSNLEAYGSVQGLSGTTGAATNRVRTVAVMFLVKFR</sequence>
<dbReference type="Pfam" id="PF07484">
    <property type="entry name" value="Collar"/>
    <property type="match status" value="1"/>
</dbReference>
<dbReference type="Proteomes" id="UP000219439">
    <property type="component" value="Unassembled WGS sequence"/>
</dbReference>
<gene>
    <name evidence="2" type="ORF">SAMN06265368_4433</name>
</gene>
<dbReference type="SUPFAM" id="SSF88874">
    <property type="entry name" value="Receptor-binding domain of short tail fibre protein gp12"/>
    <property type="match status" value="1"/>
</dbReference>
<dbReference type="OrthoDB" id="7366994at2"/>